<feature type="domain" description="SF3 helicase" evidence="5">
    <location>
        <begin position="440"/>
        <end position="595"/>
    </location>
</feature>
<keyword evidence="3" id="KW-0347">Helicase</keyword>
<dbReference type="CDD" id="cd01029">
    <property type="entry name" value="TOPRIM_primases"/>
    <property type="match status" value="1"/>
</dbReference>
<dbReference type="PROSITE" id="PS51206">
    <property type="entry name" value="SF3_HELICASE_1"/>
    <property type="match status" value="1"/>
</dbReference>
<dbReference type="SMART" id="SM00885">
    <property type="entry name" value="D5_N"/>
    <property type="match status" value="1"/>
</dbReference>
<dbReference type="InterPro" id="IPR036388">
    <property type="entry name" value="WH-like_DNA-bd_sf"/>
</dbReference>
<dbReference type="SMART" id="SM00400">
    <property type="entry name" value="ZnF_CHCC"/>
    <property type="match status" value="1"/>
</dbReference>
<accession>A0A6F9E8D9</accession>
<dbReference type="InterPro" id="IPR034154">
    <property type="entry name" value="TOPRIM_DnaG/twinkle"/>
</dbReference>
<dbReference type="InterPro" id="IPR051620">
    <property type="entry name" value="ORF904-like_C"/>
</dbReference>
<dbReference type="GO" id="GO:0003677">
    <property type="term" value="F:DNA binding"/>
    <property type="evidence" value="ECO:0007669"/>
    <property type="project" value="InterPro"/>
</dbReference>
<dbReference type="InterPro" id="IPR027417">
    <property type="entry name" value="P-loop_NTPase"/>
</dbReference>
<dbReference type="NCBIfam" id="TIGR01613">
    <property type="entry name" value="primase_Cterm"/>
    <property type="match status" value="1"/>
</dbReference>
<dbReference type="GO" id="GO:0005524">
    <property type="term" value="F:ATP binding"/>
    <property type="evidence" value="ECO:0007669"/>
    <property type="project" value="UniProtKB-KW"/>
</dbReference>
<dbReference type="GO" id="GO:0003899">
    <property type="term" value="F:DNA-directed RNA polymerase activity"/>
    <property type="evidence" value="ECO:0007669"/>
    <property type="project" value="InterPro"/>
</dbReference>
<dbReference type="EMBL" id="LR792683">
    <property type="protein sequence ID" value="CAB3392567.1"/>
    <property type="molecule type" value="Genomic_DNA"/>
</dbReference>
<gene>
    <name evidence="6" type="ORF">COOX1_1475</name>
</gene>
<protein>
    <submittedName>
        <fullName evidence="6">Phage/plasmid primase, P4 family</fullName>
    </submittedName>
</protein>
<organism evidence="6 7">
    <name type="scientific">Kyrpidia spormannii</name>
    <dbReference type="NCBI Taxonomy" id="2055160"/>
    <lineage>
        <taxon>Bacteria</taxon>
        <taxon>Bacillati</taxon>
        <taxon>Bacillota</taxon>
        <taxon>Bacilli</taxon>
        <taxon>Bacillales</taxon>
        <taxon>Alicyclobacillaceae</taxon>
        <taxon>Kyrpidia</taxon>
    </lineage>
</organism>
<dbReference type="InterPro" id="IPR045455">
    <property type="entry name" value="NrS-1_pol-like_helicase"/>
</dbReference>
<dbReference type="Pfam" id="PF19263">
    <property type="entry name" value="DUF5906"/>
    <property type="match status" value="1"/>
</dbReference>
<evidence type="ECO:0000256" key="4">
    <source>
        <dbReference type="ARBA" id="ARBA00022840"/>
    </source>
</evidence>
<dbReference type="Gene3D" id="1.10.10.10">
    <property type="entry name" value="Winged helix-like DNA-binding domain superfamily/Winged helix DNA-binding domain"/>
    <property type="match status" value="1"/>
</dbReference>
<dbReference type="SUPFAM" id="SSF57783">
    <property type="entry name" value="Zinc beta-ribbon"/>
    <property type="match status" value="1"/>
</dbReference>
<evidence type="ECO:0000256" key="3">
    <source>
        <dbReference type="ARBA" id="ARBA00022806"/>
    </source>
</evidence>
<dbReference type="GO" id="GO:0006260">
    <property type="term" value="P:DNA replication"/>
    <property type="evidence" value="ECO:0007669"/>
    <property type="project" value="InterPro"/>
</dbReference>
<dbReference type="InterPro" id="IPR004968">
    <property type="entry name" value="DNA_primase/NTPase_C"/>
</dbReference>
<dbReference type="Pfam" id="PF01807">
    <property type="entry name" value="Zn_ribbon_DnaG"/>
    <property type="match status" value="1"/>
</dbReference>
<dbReference type="InterPro" id="IPR036977">
    <property type="entry name" value="DNA_primase_Znf_CHC2"/>
</dbReference>
<dbReference type="InterPro" id="IPR006500">
    <property type="entry name" value="Helicase_put_C_phage/plasmid"/>
</dbReference>
<dbReference type="PANTHER" id="PTHR35372">
    <property type="entry name" value="ATP BINDING PROTEIN-RELATED"/>
    <property type="match status" value="1"/>
</dbReference>
<dbReference type="InterPro" id="IPR002694">
    <property type="entry name" value="Znf_CHC2"/>
</dbReference>
<dbReference type="AlphaFoldDB" id="A0A6F9E8D9"/>
<keyword evidence="2" id="KW-0378">Hydrolase</keyword>
<dbReference type="InterPro" id="IPR014015">
    <property type="entry name" value="Helicase_SF3_DNA-vir"/>
</dbReference>
<sequence length="731" mass="82338">MPYGYSNTSGQDMLRDWLENVLPSPVRWNGAEGRTLCPFHDDHDPSLSVNVEKGVWYCHAGCGSGPLRSLADMMGVESPPLVEFLDEDDGRKERRKGKLKTRRHEVEYVYQDENGNPVLLVGRDGHGRGKKFAQYHWEAGQWRTGKGTAPLVPYRLPVVRLAIAEGKPVFVVEGEKDAGRLTENGLTATTAPMGAGKWPASQEFNRWFKDADIIILPDNDEPGQKHARQVAHSLAPYAKRIRVVELPGLPEKGDVSDWLDAGHTVQELLTLVEQAPEWKPEPGNVVVLGGGRFDLDVRRRYWDGDTFVPLLLAQDVMSRERFVYEGGILYRYKDGVYKPDGEQVAKRWCLDLLGPEHRINRVRETLAIVQTATALEYGREFDPDDGLINLKNGLLRWNTLELLPHTPDRLSRIQLPVEFDVNAECPEIRRFLRDVLPDEEAVWTVLEFAGYCLVPNAKHEKALMLVGPGGGGKSKLIGLITALLGQENTVAIPLQELADNRWKRADLQGKLLNAFADISHKAIENSGVFKAIVSGDSIDAERKHKDPFYFRPFAKLLFSANELPGTRDVSQAYFDRWLVIPMTRRFRGTDKEDKNILQRITRPEELSGLLNLALEALFRLEVIGYPFTVGPASQAALEQYRLDVDSVASFLEERISINPAGVVPKSVLYNAYVMWCEQAGYRPLYSNRFAQRLKALRPTIKEDRAGHNRDRVWYGLNLLPSADAAVDFGDD</sequence>
<dbReference type="Pfam" id="PF03288">
    <property type="entry name" value="Pox_D5"/>
    <property type="match status" value="1"/>
</dbReference>
<evidence type="ECO:0000259" key="5">
    <source>
        <dbReference type="PROSITE" id="PS51206"/>
    </source>
</evidence>
<keyword evidence="4" id="KW-0067">ATP-binding</keyword>
<dbReference type="GO" id="GO:0016787">
    <property type="term" value="F:hydrolase activity"/>
    <property type="evidence" value="ECO:0007669"/>
    <property type="project" value="UniProtKB-KW"/>
</dbReference>
<dbReference type="PANTHER" id="PTHR35372:SF2">
    <property type="entry name" value="SF3 HELICASE DOMAIN-CONTAINING PROTEIN"/>
    <property type="match status" value="1"/>
</dbReference>
<dbReference type="GO" id="GO:0004386">
    <property type="term" value="F:helicase activity"/>
    <property type="evidence" value="ECO:0007669"/>
    <property type="project" value="UniProtKB-KW"/>
</dbReference>
<dbReference type="RefSeq" id="WP_170085418.1">
    <property type="nucleotide sequence ID" value="NZ_CP047971.1"/>
</dbReference>
<name>A0A6F9E8D9_9BACL</name>
<evidence type="ECO:0000256" key="2">
    <source>
        <dbReference type="ARBA" id="ARBA00022801"/>
    </source>
</evidence>
<keyword evidence="1" id="KW-0547">Nucleotide-binding</keyword>
<evidence type="ECO:0000256" key="1">
    <source>
        <dbReference type="ARBA" id="ARBA00022741"/>
    </source>
</evidence>
<dbReference type="GO" id="GO:0008270">
    <property type="term" value="F:zinc ion binding"/>
    <property type="evidence" value="ECO:0007669"/>
    <property type="project" value="InterPro"/>
</dbReference>
<dbReference type="SUPFAM" id="SSF56731">
    <property type="entry name" value="DNA primase core"/>
    <property type="match status" value="1"/>
</dbReference>
<dbReference type="Gene3D" id="3.40.1360.10">
    <property type="match status" value="1"/>
</dbReference>
<proteinExistence type="predicted"/>
<dbReference type="InterPro" id="IPR014818">
    <property type="entry name" value="Phage/plasmid_primase_P4_C"/>
</dbReference>
<dbReference type="SUPFAM" id="SSF46785">
    <property type="entry name" value="Winged helix' DNA-binding domain"/>
    <property type="match status" value="1"/>
</dbReference>
<reference evidence="6 7" key="1">
    <citation type="submission" date="2020-04" db="EMBL/GenBank/DDBJ databases">
        <authorList>
            <person name="Hogendoorn C."/>
        </authorList>
    </citation>
    <scope>NUCLEOTIDE SEQUENCE [LARGE SCALE GENOMIC DNA]</scope>
    <source>
        <strain evidence="6">COOX1</strain>
    </source>
</reference>
<dbReference type="InterPro" id="IPR036390">
    <property type="entry name" value="WH_DNA-bd_sf"/>
</dbReference>
<evidence type="ECO:0000313" key="7">
    <source>
        <dbReference type="Proteomes" id="UP000502196"/>
    </source>
</evidence>
<dbReference type="Gene3D" id="3.40.50.300">
    <property type="entry name" value="P-loop containing nucleotide triphosphate hydrolases"/>
    <property type="match status" value="1"/>
</dbReference>
<dbReference type="SUPFAM" id="SSF52540">
    <property type="entry name" value="P-loop containing nucleoside triphosphate hydrolases"/>
    <property type="match status" value="1"/>
</dbReference>
<evidence type="ECO:0000313" key="6">
    <source>
        <dbReference type="EMBL" id="CAB3392567.1"/>
    </source>
</evidence>
<dbReference type="Gene3D" id="3.90.580.10">
    <property type="entry name" value="Zinc finger, CHC2-type domain"/>
    <property type="match status" value="1"/>
</dbReference>
<dbReference type="Pfam" id="PF08706">
    <property type="entry name" value="D5_N"/>
    <property type="match status" value="1"/>
</dbReference>
<dbReference type="Proteomes" id="UP000502196">
    <property type="component" value="Chromosome"/>
</dbReference>